<reference evidence="2 3" key="1">
    <citation type="journal article" date="2020" name="Phytopathology">
        <title>Genome Sequence Resources of Colletotrichum truncatum, C. plurivorum, C. musicola, and C. sojae: Four Species Pathogenic to Soybean (Glycine max).</title>
        <authorList>
            <person name="Rogerio F."/>
            <person name="Boufleur T.R."/>
            <person name="Ciampi-Guillardi M."/>
            <person name="Sukno S.A."/>
            <person name="Thon M.R."/>
            <person name="Massola Junior N.S."/>
            <person name="Baroncelli R."/>
        </authorList>
    </citation>
    <scope>NUCLEOTIDE SEQUENCE [LARGE SCALE GENOMIC DNA]</scope>
    <source>
        <strain evidence="2 3">LFN0009</strain>
    </source>
</reference>
<proteinExistence type="predicted"/>
<comment type="caution">
    <text evidence="2">The sequence shown here is derived from an EMBL/GenBank/DDBJ whole genome shotgun (WGS) entry which is preliminary data.</text>
</comment>
<feature type="compositionally biased region" description="Acidic residues" evidence="1">
    <location>
        <begin position="36"/>
        <end position="45"/>
    </location>
</feature>
<evidence type="ECO:0000256" key="1">
    <source>
        <dbReference type="SAM" id="MobiDB-lite"/>
    </source>
</evidence>
<feature type="compositionally biased region" description="Basic residues" evidence="1">
    <location>
        <begin position="78"/>
        <end position="90"/>
    </location>
</feature>
<feature type="region of interest" description="Disordered" evidence="1">
    <location>
        <begin position="24"/>
        <end position="45"/>
    </location>
</feature>
<feature type="compositionally biased region" description="Basic and acidic residues" evidence="1">
    <location>
        <begin position="24"/>
        <end position="35"/>
    </location>
</feature>
<evidence type="ECO:0000313" key="2">
    <source>
        <dbReference type="EMBL" id="KAF6818339.1"/>
    </source>
</evidence>
<name>A0A8H6JS36_9PEZI</name>
<protein>
    <submittedName>
        <fullName evidence="2">Uncharacterized protein</fullName>
    </submittedName>
</protein>
<dbReference type="Proteomes" id="UP000652219">
    <property type="component" value="Unassembled WGS sequence"/>
</dbReference>
<evidence type="ECO:0000313" key="3">
    <source>
        <dbReference type="Proteomes" id="UP000652219"/>
    </source>
</evidence>
<accession>A0A8H6JS36</accession>
<dbReference type="EMBL" id="WIGN01000016">
    <property type="protein sequence ID" value="KAF6818339.1"/>
    <property type="molecule type" value="Genomic_DNA"/>
</dbReference>
<sequence length="97" mass="11403">MLIHSQETIELARQRALRLMAAREREREEKRLRSGEEEESFSEDEETFVIPSWPVIRIEDAAQRAAEVEAMVAAYKEHKAKRKRERKAAKKIAPEKK</sequence>
<gene>
    <name evidence="2" type="ORF">CSOJ01_01980</name>
</gene>
<keyword evidence="3" id="KW-1185">Reference proteome</keyword>
<feature type="region of interest" description="Disordered" evidence="1">
    <location>
        <begin position="78"/>
        <end position="97"/>
    </location>
</feature>
<organism evidence="2 3">
    <name type="scientific">Colletotrichum sojae</name>
    <dbReference type="NCBI Taxonomy" id="2175907"/>
    <lineage>
        <taxon>Eukaryota</taxon>
        <taxon>Fungi</taxon>
        <taxon>Dikarya</taxon>
        <taxon>Ascomycota</taxon>
        <taxon>Pezizomycotina</taxon>
        <taxon>Sordariomycetes</taxon>
        <taxon>Hypocreomycetidae</taxon>
        <taxon>Glomerellales</taxon>
        <taxon>Glomerellaceae</taxon>
        <taxon>Colletotrichum</taxon>
        <taxon>Colletotrichum orchidearum species complex</taxon>
    </lineage>
</organism>
<dbReference type="AlphaFoldDB" id="A0A8H6JS36"/>